<dbReference type="EMBL" id="QWLL01000008">
    <property type="protein sequence ID" value="RII79660.1"/>
    <property type="molecule type" value="Genomic_DNA"/>
</dbReference>
<reference evidence="6 7" key="1">
    <citation type="submission" date="2018-08" db="EMBL/GenBank/DDBJ databases">
        <title>Draft genome sequence of the cyanotroph, Pseudomonas monteilii BCN3.</title>
        <authorList>
            <person name="Jones L.B."/>
            <person name="Kunz D.A."/>
        </authorList>
    </citation>
    <scope>NUCLEOTIDE SEQUENCE [LARGE SCALE GENOMIC DNA]</scope>
    <source>
        <strain evidence="6 7">BCN3</strain>
    </source>
</reference>
<evidence type="ECO:0000313" key="7">
    <source>
        <dbReference type="Proteomes" id="UP000265875"/>
    </source>
</evidence>
<evidence type="ECO:0000313" key="6">
    <source>
        <dbReference type="EMBL" id="RII79660.1"/>
    </source>
</evidence>
<keyword evidence="2 4" id="KW-0547">Nucleotide-binding</keyword>
<dbReference type="Gene3D" id="3.30.470.20">
    <property type="entry name" value="ATP-grasp fold, B domain"/>
    <property type="match status" value="1"/>
</dbReference>
<dbReference type="Proteomes" id="UP000265875">
    <property type="component" value="Unassembled WGS sequence"/>
</dbReference>
<accession>A0A399MCT1</accession>
<dbReference type="Pfam" id="PF13535">
    <property type="entry name" value="ATP-grasp_4"/>
    <property type="match status" value="1"/>
</dbReference>
<dbReference type="NCBIfam" id="NF005543">
    <property type="entry name" value="PRK07206.1"/>
    <property type="match status" value="1"/>
</dbReference>
<keyword evidence="1" id="KW-0436">Ligase</keyword>
<feature type="domain" description="ATP-grasp" evidence="5">
    <location>
        <begin position="116"/>
        <end position="315"/>
    </location>
</feature>
<protein>
    <submittedName>
        <fullName evidence="6">ATP-grasp domain-containing protein</fullName>
    </submittedName>
</protein>
<organism evidence="6 7">
    <name type="scientific">Pseudomonas monteilii</name>
    <dbReference type="NCBI Taxonomy" id="76759"/>
    <lineage>
        <taxon>Bacteria</taxon>
        <taxon>Pseudomonadati</taxon>
        <taxon>Pseudomonadota</taxon>
        <taxon>Gammaproteobacteria</taxon>
        <taxon>Pseudomonadales</taxon>
        <taxon>Pseudomonadaceae</taxon>
        <taxon>Pseudomonas</taxon>
    </lineage>
</organism>
<keyword evidence="3 4" id="KW-0067">ATP-binding</keyword>
<dbReference type="GO" id="GO:0046872">
    <property type="term" value="F:metal ion binding"/>
    <property type="evidence" value="ECO:0007669"/>
    <property type="project" value="InterPro"/>
</dbReference>
<evidence type="ECO:0000256" key="2">
    <source>
        <dbReference type="ARBA" id="ARBA00022741"/>
    </source>
</evidence>
<dbReference type="SUPFAM" id="SSF56059">
    <property type="entry name" value="Glutathione synthetase ATP-binding domain-like"/>
    <property type="match status" value="1"/>
</dbReference>
<evidence type="ECO:0000256" key="1">
    <source>
        <dbReference type="ARBA" id="ARBA00022598"/>
    </source>
</evidence>
<name>A0A399MCT1_9PSED</name>
<evidence type="ECO:0000256" key="4">
    <source>
        <dbReference type="PROSITE-ProRule" id="PRU00409"/>
    </source>
</evidence>
<proteinExistence type="predicted"/>
<evidence type="ECO:0000259" key="5">
    <source>
        <dbReference type="PROSITE" id="PS50975"/>
    </source>
</evidence>
<dbReference type="AlphaFoldDB" id="A0A399MCT1"/>
<evidence type="ECO:0000256" key="3">
    <source>
        <dbReference type="ARBA" id="ARBA00022840"/>
    </source>
</evidence>
<dbReference type="PANTHER" id="PTHR43585">
    <property type="entry name" value="FUMIPYRROLE BIOSYNTHESIS PROTEIN C"/>
    <property type="match status" value="1"/>
</dbReference>
<dbReference type="GO" id="GO:0005524">
    <property type="term" value="F:ATP binding"/>
    <property type="evidence" value="ECO:0007669"/>
    <property type="project" value="UniProtKB-UniRule"/>
</dbReference>
<dbReference type="InterPro" id="IPR052032">
    <property type="entry name" value="ATP-dep_AA_Ligase"/>
</dbReference>
<dbReference type="InterPro" id="IPR011761">
    <property type="entry name" value="ATP-grasp"/>
</dbReference>
<gene>
    <name evidence="6" type="ORF">D0894_04330</name>
</gene>
<comment type="caution">
    <text evidence="6">The sequence shown here is derived from an EMBL/GenBank/DDBJ whole genome shotgun (WGS) entry which is preliminary data.</text>
</comment>
<sequence>MSNARVACIVDGHSTGAELAKALKELGWFLVHVQARERISSSYVKSFESAIFDVLLRASEVNYSDLVQMVREYNPEFVIAGSEPGVELADLLSSSLGLKGNDPESSPRRRNKYLMAKAIAEHGLDCAKQYMVSTEPELLDGLRRINTLPVVVKPVDAMGSEDVRVCFDEHEALDAFGAILGKKNVVGVVNEAVLVQEFLDGEQYVVNAVSIEGKHRVTEMWREKRLNVRGGGNIYDYETMIPYEGKIQEKLISYTKKVLTALGIEEGPSHTEIIFTARGPVLVETGARMQGGIISEPIIKAIGDSHMTMTLKKYLDPLWFVRNIDAPYHMTKISRVVNLIMGRAGVVKENNCIKLLTTLPSFYMIARTPSVGDYVKETVDLPSKVGHIYLMHEDLSQLETDYRKIREWEASGDLIILS</sequence>
<dbReference type="GO" id="GO:0016874">
    <property type="term" value="F:ligase activity"/>
    <property type="evidence" value="ECO:0007669"/>
    <property type="project" value="UniProtKB-KW"/>
</dbReference>
<dbReference type="RefSeq" id="WP_119368875.1">
    <property type="nucleotide sequence ID" value="NZ_QWLL01000008.1"/>
</dbReference>
<dbReference type="PANTHER" id="PTHR43585:SF2">
    <property type="entry name" value="ATP-GRASP ENZYME FSQD"/>
    <property type="match status" value="1"/>
</dbReference>
<dbReference type="PROSITE" id="PS50975">
    <property type="entry name" value="ATP_GRASP"/>
    <property type="match status" value="1"/>
</dbReference>